<dbReference type="Gene3D" id="3.40.50.300">
    <property type="entry name" value="P-loop containing nucleotide triphosphate hydrolases"/>
    <property type="match status" value="1"/>
</dbReference>
<evidence type="ECO:0000256" key="3">
    <source>
        <dbReference type="ARBA" id="ARBA00022741"/>
    </source>
</evidence>
<sequence>MIQVRELTKVYGGSVAVDRLTFDVTPGVVTGFLGPNGSGKSTTLRLMVGLDRPSSGRATIGGRVLRDVDAPMREVGVLLDARAAPGGLRARQHLAWLARAGGVPARRVDEVLAEVGLADLAGRRVGGFSLGMLQRLGIAAALLGDPAVLILDEPVNGLDLDGVRWVRGLLRRCAAEGRTVVVSSHLLSEMDQTADEVLVLGRGRLLAHGSVTEITRAGAGTHIRVASPRACELAAALRAAGASVTQAPDAGGTLLVTGMTAPAIGDLAAGRGLALHELTERRATLEDTFIELTGDTVEYRADNHGADNHGADNRRADNRRADNRRADNRRADNHRAGSHRGTGHREVGRPGEQP</sequence>
<dbReference type="STRING" id="326424.FRAAL4732"/>
<dbReference type="PROSITE" id="PS50893">
    <property type="entry name" value="ABC_TRANSPORTER_2"/>
    <property type="match status" value="1"/>
</dbReference>
<keyword evidence="2" id="KW-0813">Transport</keyword>
<dbReference type="KEGG" id="fal:FRAAL4732"/>
<keyword evidence="4 7" id="KW-0067">ATP-binding</keyword>
<evidence type="ECO:0000256" key="1">
    <source>
        <dbReference type="ARBA" id="ARBA00005417"/>
    </source>
</evidence>
<dbReference type="eggNOG" id="COG1131">
    <property type="taxonomic scope" value="Bacteria"/>
</dbReference>
<dbReference type="GO" id="GO:0005524">
    <property type="term" value="F:ATP binding"/>
    <property type="evidence" value="ECO:0007669"/>
    <property type="project" value="UniProtKB-KW"/>
</dbReference>
<keyword evidence="7" id="KW-0378">Hydrolase</keyword>
<feature type="compositionally biased region" description="Basic and acidic residues" evidence="5">
    <location>
        <begin position="343"/>
        <end position="354"/>
    </location>
</feature>
<dbReference type="AlphaFoldDB" id="Q0RGL4"/>
<dbReference type="GO" id="GO:0016887">
    <property type="term" value="F:ATP hydrolysis activity"/>
    <property type="evidence" value="ECO:0007669"/>
    <property type="project" value="InterPro"/>
</dbReference>
<evidence type="ECO:0000256" key="5">
    <source>
        <dbReference type="SAM" id="MobiDB-lite"/>
    </source>
</evidence>
<dbReference type="InterPro" id="IPR027417">
    <property type="entry name" value="P-loop_NTPase"/>
</dbReference>
<dbReference type="InterPro" id="IPR017871">
    <property type="entry name" value="ABC_transporter-like_CS"/>
</dbReference>
<dbReference type="InterPro" id="IPR003593">
    <property type="entry name" value="AAA+_ATPase"/>
</dbReference>
<organism evidence="7 8">
    <name type="scientific">Frankia alni (strain DSM 45986 / CECT 9034 / ACN14a)</name>
    <dbReference type="NCBI Taxonomy" id="326424"/>
    <lineage>
        <taxon>Bacteria</taxon>
        <taxon>Bacillati</taxon>
        <taxon>Actinomycetota</taxon>
        <taxon>Actinomycetes</taxon>
        <taxon>Frankiales</taxon>
        <taxon>Frankiaceae</taxon>
        <taxon>Frankia</taxon>
    </lineage>
</organism>
<name>Q0RGL4_FRAAA</name>
<feature type="domain" description="ABC transporter" evidence="6">
    <location>
        <begin position="2"/>
        <end position="227"/>
    </location>
</feature>
<gene>
    <name evidence="7" type="ordered locus">FRAAL4732</name>
</gene>
<dbReference type="InterPro" id="IPR003439">
    <property type="entry name" value="ABC_transporter-like_ATP-bd"/>
</dbReference>
<dbReference type="PANTHER" id="PTHR43335">
    <property type="entry name" value="ABC TRANSPORTER, ATP-BINDING PROTEIN"/>
    <property type="match status" value="1"/>
</dbReference>
<reference evidence="7 8" key="1">
    <citation type="journal article" date="2007" name="Genome Res.">
        <title>Genome characteristics of facultatively symbiotic Frankia sp. strains reflect host range and host plant biogeography.</title>
        <authorList>
            <person name="Normand P."/>
            <person name="Lapierre P."/>
            <person name="Tisa L.S."/>
            <person name="Gogarten J.P."/>
            <person name="Alloisio N."/>
            <person name="Bagnarol E."/>
            <person name="Bassi C.A."/>
            <person name="Berry A.M."/>
            <person name="Bickhart D.M."/>
            <person name="Choisne N."/>
            <person name="Couloux A."/>
            <person name="Cournoyer B."/>
            <person name="Cruveiller S."/>
            <person name="Daubin V."/>
            <person name="Demange N."/>
            <person name="Francino M.P."/>
            <person name="Goltsman E."/>
            <person name="Huang Y."/>
            <person name="Kopp O.R."/>
            <person name="Labarre L."/>
            <person name="Lapidus A."/>
            <person name="Lavire C."/>
            <person name="Marechal J."/>
            <person name="Martinez M."/>
            <person name="Mastronunzio J.E."/>
            <person name="Mullin B.C."/>
            <person name="Niemann J."/>
            <person name="Pujic P."/>
            <person name="Rawnsley T."/>
            <person name="Rouy Z."/>
            <person name="Schenowitz C."/>
            <person name="Sellstedt A."/>
            <person name="Tavares F."/>
            <person name="Tomkins J.P."/>
            <person name="Vallenet D."/>
            <person name="Valverde C."/>
            <person name="Wall L.G."/>
            <person name="Wang Y."/>
            <person name="Medigue C."/>
            <person name="Benson D.R."/>
        </authorList>
    </citation>
    <scope>NUCLEOTIDE SEQUENCE [LARGE SCALE GENOMIC DNA]</scope>
    <source>
        <strain evidence="8">DSM 45986 / CECT 9034 / ACN14a</strain>
    </source>
</reference>
<feature type="region of interest" description="Disordered" evidence="5">
    <location>
        <begin position="300"/>
        <end position="354"/>
    </location>
</feature>
<evidence type="ECO:0000256" key="4">
    <source>
        <dbReference type="ARBA" id="ARBA00022840"/>
    </source>
</evidence>
<dbReference type="Proteomes" id="UP000000657">
    <property type="component" value="Chromosome"/>
</dbReference>
<evidence type="ECO:0000259" key="6">
    <source>
        <dbReference type="PROSITE" id="PS50893"/>
    </source>
</evidence>
<feature type="compositionally biased region" description="Basic and acidic residues" evidence="5">
    <location>
        <begin position="300"/>
        <end position="335"/>
    </location>
</feature>
<evidence type="ECO:0000256" key="2">
    <source>
        <dbReference type="ARBA" id="ARBA00022448"/>
    </source>
</evidence>
<dbReference type="SMART" id="SM00382">
    <property type="entry name" value="AAA"/>
    <property type="match status" value="1"/>
</dbReference>
<dbReference type="PROSITE" id="PS00211">
    <property type="entry name" value="ABC_TRANSPORTER_1"/>
    <property type="match status" value="1"/>
</dbReference>
<accession>Q0RGL4</accession>
<evidence type="ECO:0000313" key="7">
    <source>
        <dbReference type="EMBL" id="CAJ63373.1"/>
    </source>
</evidence>
<dbReference type="EC" id="3.6.3.-" evidence="7"/>
<dbReference type="PANTHER" id="PTHR43335:SF4">
    <property type="entry name" value="ABC TRANSPORTER, ATP-BINDING PROTEIN"/>
    <property type="match status" value="1"/>
</dbReference>
<keyword evidence="8" id="KW-1185">Reference proteome</keyword>
<dbReference type="HOGENOM" id="CLU_000604_1_2_11"/>
<dbReference type="SUPFAM" id="SSF52540">
    <property type="entry name" value="P-loop containing nucleoside triphosphate hydrolases"/>
    <property type="match status" value="1"/>
</dbReference>
<dbReference type="EMBL" id="CT573213">
    <property type="protein sequence ID" value="CAJ63373.1"/>
    <property type="molecule type" value="Genomic_DNA"/>
</dbReference>
<dbReference type="RefSeq" id="WP_011605847.1">
    <property type="nucleotide sequence ID" value="NC_008278.1"/>
</dbReference>
<comment type="similarity">
    <text evidence="1">Belongs to the ABC transporter superfamily.</text>
</comment>
<dbReference type="Pfam" id="PF00005">
    <property type="entry name" value="ABC_tran"/>
    <property type="match status" value="1"/>
</dbReference>
<protein>
    <submittedName>
        <fullName evidence="7">ABC transport system, ATP-binding protein</fullName>
        <ecNumber evidence="7">3.6.3.-</ecNumber>
    </submittedName>
</protein>
<keyword evidence="3" id="KW-0547">Nucleotide-binding</keyword>
<evidence type="ECO:0000313" key="8">
    <source>
        <dbReference type="Proteomes" id="UP000000657"/>
    </source>
</evidence>
<proteinExistence type="inferred from homology"/>